<dbReference type="SUPFAM" id="SSF52833">
    <property type="entry name" value="Thioredoxin-like"/>
    <property type="match status" value="1"/>
</dbReference>
<dbReference type="InterPro" id="IPR047262">
    <property type="entry name" value="PRX-like1"/>
</dbReference>
<dbReference type="RefSeq" id="WP_190565397.1">
    <property type="nucleotide sequence ID" value="NZ_JACJQL010000001.1"/>
</dbReference>
<dbReference type="EMBL" id="JACJQL010000001">
    <property type="protein sequence ID" value="MBD2250006.1"/>
    <property type="molecule type" value="Genomic_DNA"/>
</dbReference>
<dbReference type="Proteomes" id="UP000621307">
    <property type="component" value="Unassembled WGS sequence"/>
</dbReference>
<proteinExistence type="predicted"/>
<dbReference type="Gene3D" id="3.40.30.10">
    <property type="entry name" value="Glutaredoxin"/>
    <property type="match status" value="1"/>
</dbReference>
<evidence type="ECO:0000313" key="2">
    <source>
        <dbReference type="EMBL" id="MBD2250006.1"/>
    </source>
</evidence>
<protein>
    <submittedName>
        <fullName evidence="2">Thioredoxin family protein</fullName>
    </submittedName>
</protein>
<dbReference type="InterPro" id="IPR013766">
    <property type="entry name" value="Thioredoxin_domain"/>
</dbReference>
<evidence type="ECO:0000313" key="3">
    <source>
        <dbReference type="Proteomes" id="UP000621307"/>
    </source>
</evidence>
<dbReference type="CDD" id="cd02969">
    <property type="entry name" value="PRX_like1"/>
    <property type="match status" value="1"/>
</dbReference>
<accession>A0ABR8B826</accession>
<dbReference type="InterPro" id="IPR000866">
    <property type="entry name" value="AhpC/TSA"/>
</dbReference>
<gene>
    <name evidence="2" type="ORF">H6G14_01610</name>
</gene>
<dbReference type="Pfam" id="PF00578">
    <property type="entry name" value="AhpC-TSA"/>
    <property type="match status" value="1"/>
</dbReference>
<comment type="caution">
    <text evidence="2">The sequence shown here is derived from an EMBL/GenBank/DDBJ whole genome shotgun (WGS) entry which is preliminary data.</text>
</comment>
<dbReference type="PANTHER" id="PTHR43640">
    <property type="entry name" value="OS07G0260300 PROTEIN"/>
    <property type="match status" value="1"/>
</dbReference>
<sequence>MVRTVSTMLPLGTLAPDFSLPDVVSDKRISLADFADKKALLVIFLSRHCPFVQHIKFELAQIGKDYIQSNLGIVAISANDVNTHPDDAPEFLKAFAQELDLSYPLLFDETQKTAKDFFAACTPDFFLFDANRKLVYRGQLDDSRPQNGIPVTGKDLRGAIASVLAGREVDWNQKPSIGCNIKWKPGNEPVYFQNPAIAV</sequence>
<dbReference type="PANTHER" id="PTHR43640:SF1">
    <property type="entry name" value="THIOREDOXIN-DEPENDENT PEROXIREDOXIN"/>
    <property type="match status" value="1"/>
</dbReference>
<dbReference type="PROSITE" id="PS51352">
    <property type="entry name" value="THIOREDOXIN_2"/>
    <property type="match status" value="1"/>
</dbReference>
<name>A0ABR8B826_9NOSO</name>
<keyword evidence="3" id="KW-1185">Reference proteome</keyword>
<dbReference type="InterPro" id="IPR036249">
    <property type="entry name" value="Thioredoxin-like_sf"/>
</dbReference>
<feature type="domain" description="Thioredoxin" evidence="1">
    <location>
        <begin position="9"/>
        <end position="165"/>
    </location>
</feature>
<organism evidence="2 3">
    <name type="scientific">Nostoc parmelioides FACHB-3921</name>
    <dbReference type="NCBI Taxonomy" id="2692909"/>
    <lineage>
        <taxon>Bacteria</taxon>
        <taxon>Bacillati</taxon>
        <taxon>Cyanobacteriota</taxon>
        <taxon>Cyanophyceae</taxon>
        <taxon>Nostocales</taxon>
        <taxon>Nostocaceae</taxon>
        <taxon>Nostoc</taxon>
    </lineage>
</organism>
<evidence type="ECO:0000259" key="1">
    <source>
        <dbReference type="PROSITE" id="PS51352"/>
    </source>
</evidence>
<reference evidence="2 3" key="1">
    <citation type="journal article" date="2020" name="ISME J.">
        <title>Comparative genomics reveals insights into cyanobacterial evolution and habitat adaptation.</title>
        <authorList>
            <person name="Chen M.Y."/>
            <person name="Teng W.K."/>
            <person name="Zhao L."/>
            <person name="Hu C.X."/>
            <person name="Zhou Y.K."/>
            <person name="Han B.P."/>
            <person name="Song L.R."/>
            <person name="Shu W.S."/>
        </authorList>
    </citation>
    <scope>NUCLEOTIDE SEQUENCE [LARGE SCALE GENOMIC DNA]</scope>
    <source>
        <strain evidence="2 3">FACHB-3921</strain>
    </source>
</reference>